<evidence type="ECO:0000313" key="1">
    <source>
        <dbReference type="EMBL" id="KAG7727014.1"/>
    </source>
</evidence>
<gene>
    <name evidence="1" type="ORF">KL933_002723</name>
    <name evidence="2" type="ORF">KL946_003611</name>
</gene>
<dbReference type="AlphaFoldDB" id="A0AAN6D4T3"/>
<evidence type="ECO:0000313" key="4">
    <source>
        <dbReference type="Proteomes" id="UP000738402"/>
    </source>
</evidence>
<evidence type="ECO:0000313" key="2">
    <source>
        <dbReference type="EMBL" id="KAG7764171.1"/>
    </source>
</evidence>
<proteinExistence type="predicted"/>
<name>A0AAN6D4T3_9ASCO</name>
<evidence type="ECO:0000313" key="3">
    <source>
        <dbReference type="Proteomes" id="UP000697297"/>
    </source>
</evidence>
<protein>
    <submittedName>
        <fullName evidence="1">Uncharacterized protein</fullName>
    </submittedName>
</protein>
<dbReference type="EMBL" id="JAHLUH010000007">
    <property type="protein sequence ID" value="KAG7727014.1"/>
    <property type="molecule type" value="Genomic_DNA"/>
</dbReference>
<dbReference type="Proteomes" id="UP000738402">
    <property type="component" value="Unassembled WGS sequence"/>
</dbReference>
<organism evidence="1 4">
    <name type="scientific">Ogataea haglerorum</name>
    <dbReference type="NCBI Taxonomy" id="1937702"/>
    <lineage>
        <taxon>Eukaryota</taxon>
        <taxon>Fungi</taxon>
        <taxon>Dikarya</taxon>
        <taxon>Ascomycota</taxon>
        <taxon>Saccharomycotina</taxon>
        <taxon>Pichiomycetes</taxon>
        <taxon>Pichiales</taxon>
        <taxon>Pichiaceae</taxon>
        <taxon>Ogataea</taxon>
    </lineage>
</organism>
<reference evidence="1 3" key="1">
    <citation type="journal article" date="2021" name="G3 (Bethesda)">
        <title>Genomic diversity, chromosomal rearrangements, and interspecies hybridization in the ogataea polymorpha species complex.</title>
        <authorList>
            <person name="Hanson S.J."/>
            <person name="Cinneide E.O."/>
            <person name="Salzberg L.I."/>
            <person name="Wolfe K.H."/>
            <person name="McGowan J."/>
            <person name="Fitzpatrick D.A."/>
            <person name="Matlin K."/>
        </authorList>
    </citation>
    <scope>NUCLEOTIDE SEQUENCE</scope>
    <source>
        <strain evidence="2">81-436-3</strain>
        <strain evidence="1">83-405-1</strain>
    </source>
</reference>
<comment type="caution">
    <text evidence="1">The sequence shown here is derived from an EMBL/GenBank/DDBJ whole genome shotgun (WGS) entry which is preliminary data.</text>
</comment>
<dbReference type="Proteomes" id="UP000697297">
    <property type="component" value="Unassembled WGS sequence"/>
</dbReference>
<sequence>MPAGGEVHILLQHVQVSNAVNVKHIIQRAVDICQSLGRTLTCSVTQGQVWVIFFLLEGDQKAAIDRYRMATELDEQDGLIDSPEVQQKLNNILNKISGFLQREVERNPNYGSNERGLSSMLISQVLSGGDSTSSQLGMLSSLLGAGGSKSTGTGLGGAMGGGASRFGSLILALAGARATPQQQQIHGGFNLGYLLGGGSGTASSMGGGMGGELGSLVSELLGRTIHWV</sequence>
<accession>A0AAN6D4T3</accession>
<dbReference type="EMBL" id="JAHLUN010000009">
    <property type="protein sequence ID" value="KAG7764171.1"/>
    <property type="molecule type" value="Genomic_DNA"/>
</dbReference>
<keyword evidence="3" id="KW-1185">Reference proteome</keyword>